<dbReference type="STRING" id="94869.SAMN04488529_11722"/>
<organism evidence="4 5">
    <name type="scientific">Clostridium gasigenes</name>
    <dbReference type="NCBI Taxonomy" id="94869"/>
    <lineage>
        <taxon>Bacteria</taxon>
        <taxon>Bacillati</taxon>
        <taxon>Bacillota</taxon>
        <taxon>Clostridia</taxon>
        <taxon>Eubacteriales</taxon>
        <taxon>Clostridiaceae</taxon>
        <taxon>Clostridium</taxon>
    </lineage>
</organism>
<dbReference type="Gene3D" id="3.40.50.2300">
    <property type="match status" value="2"/>
</dbReference>
<evidence type="ECO:0000313" key="4">
    <source>
        <dbReference type="EMBL" id="SDP78557.1"/>
    </source>
</evidence>
<dbReference type="InterPro" id="IPR050555">
    <property type="entry name" value="Bact_Solute-Bind_Prot2"/>
</dbReference>
<accession>A0A1H0VJ68</accession>
<comment type="subcellular location">
    <subcellularLocation>
        <location evidence="1">Cell envelope</location>
    </subcellularLocation>
</comment>
<evidence type="ECO:0000256" key="2">
    <source>
        <dbReference type="ARBA" id="ARBA00022729"/>
    </source>
</evidence>
<dbReference type="InterPro" id="IPR028082">
    <property type="entry name" value="Peripla_BP_I"/>
</dbReference>
<evidence type="ECO:0000259" key="3">
    <source>
        <dbReference type="Pfam" id="PF13407"/>
    </source>
</evidence>
<dbReference type="PANTHER" id="PTHR30036:SF1">
    <property type="entry name" value="D-XYLOSE-BINDING PERIPLASMIC PROTEIN"/>
    <property type="match status" value="1"/>
</dbReference>
<dbReference type="Pfam" id="PF13407">
    <property type="entry name" value="Peripla_BP_4"/>
    <property type="match status" value="1"/>
</dbReference>
<dbReference type="OrthoDB" id="9769193at2"/>
<dbReference type="CDD" id="cd19992">
    <property type="entry name" value="PBP1_ABC_xylose_binding-like"/>
    <property type="match status" value="1"/>
</dbReference>
<name>A0A1H0VJ68_9CLOT</name>
<reference evidence="4 5" key="1">
    <citation type="submission" date="2016-10" db="EMBL/GenBank/DDBJ databases">
        <authorList>
            <person name="de Groot N.N."/>
        </authorList>
    </citation>
    <scope>NUCLEOTIDE SEQUENCE [LARGE SCALE GENOMIC DNA]</scope>
    <source>
        <strain evidence="4 5">DSM 12272</strain>
    </source>
</reference>
<dbReference type="Proteomes" id="UP000198597">
    <property type="component" value="Unassembled WGS sequence"/>
</dbReference>
<dbReference type="AlphaFoldDB" id="A0A1H0VJ68"/>
<dbReference type="EMBL" id="FNJM01000017">
    <property type="protein sequence ID" value="SDP78557.1"/>
    <property type="molecule type" value="Genomic_DNA"/>
</dbReference>
<evidence type="ECO:0000256" key="1">
    <source>
        <dbReference type="ARBA" id="ARBA00004196"/>
    </source>
</evidence>
<dbReference type="RefSeq" id="WP_089972767.1">
    <property type="nucleotide sequence ID" value="NZ_FNJM01000017.1"/>
</dbReference>
<keyword evidence="2" id="KW-0732">Signal</keyword>
<proteinExistence type="predicted"/>
<evidence type="ECO:0000313" key="5">
    <source>
        <dbReference type="Proteomes" id="UP000198597"/>
    </source>
</evidence>
<dbReference type="PANTHER" id="PTHR30036">
    <property type="entry name" value="D-XYLOSE-BINDING PERIPLASMIC PROTEIN"/>
    <property type="match status" value="1"/>
</dbReference>
<sequence length="351" mass="38543">MYLSIPNVFLVPVYYAEEDILNMKKIVILQNCNFDSDFTNKTVKRKEVVIGLSLPTQREERWVRDKEVIEEYAKNKGVTVKVENAEYDATKQASQVENLIAQGIDVLILVPIDPLAAADMVEKAHKAGIKVISYDGLVQNSDLDLYMAFDKIKVGELQGKFLIEKVPKGNYIIMAGDPDGMFKEGAMKYIKPLAAKKDINIVADEAVKKWDPNIAFKIVEDALIANENKIDAILAPNDAIAGAAIEALQAQGLAGKVAVTGQDAELAAVRRIIQRTQLMTVFKDTRELGKAAIDAAIKLANGEAVEVTSKVNNGKIDVPSILITPIAIDKNNINSVLIDSGYLNQNEVYKI</sequence>
<gene>
    <name evidence="4" type="ORF">SAMN04488529_11722</name>
</gene>
<protein>
    <submittedName>
        <fullName evidence="4">Xylose-binding protein</fullName>
    </submittedName>
</protein>
<feature type="domain" description="Periplasmic binding protein" evidence="3">
    <location>
        <begin position="50"/>
        <end position="303"/>
    </location>
</feature>
<dbReference type="InterPro" id="IPR025997">
    <property type="entry name" value="SBP_2_dom"/>
</dbReference>
<dbReference type="GO" id="GO:0030246">
    <property type="term" value="F:carbohydrate binding"/>
    <property type="evidence" value="ECO:0007669"/>
    <property type="project" value="TreeGrafter"/>
</dbReference>
<keyword evidence="5" id="KW-1185">Reference proteome</keyword>
<dbReference type="SUPFAM" id="SSF53822">
    <property type="entry name" value="Periplasmic binding protein-like I"/>
    <property type="match status" value="1"/>
</dbReference>
<dbReference type="GO" id="GO:0030288">
    <property type="term" value="C:outer membrane-bounded periplasmic space"/>
    <property type="evidence" value="ECO:0007669"/>
    <property type="project" value="TreeGrafter"/>
</dbReference>